<dbReference type="EMBL" id="JANPWB010000002">
    <property type="protein sequence ID" value="KAJ1209663.1"/>
    <property type="molecule type" value="Genomic_DNA"/>
</dbReference>
<evidence type="ECO:0000313" key="2">
    <source>
        <dbReference type="Proteomes" id="UP001066276"/>
    </source>
</evidence>
<accession>A0AAV7WAW9</accession>
<evidence type="ECO:0000313" key="1">
    <source>
        <dbReference type="EMBL" id="KAJ1209663.1"/>
    </source>
</evidence>
<name>A0AAV7WAW9_PLEWA</name>
<organism evidence="1 2">
    <name type="scientific">Pleurodeles waltl</name>
    <name type="common">Iberian ribbed newt</name>
    <dbReference type="NCBI Taxonomy" id="8319"/>
    <lineage>
        <taxon>Eukaryota</taxon>
        <taxon>Metazoa</taxon>
        <taxon>Chordata</taxon>
        <taxon>Craniata</taxon>
        <taxon>Vertebrata</taxon>
        <taxon>Euteleostomi</taxon>
        <taxon>Amphibia</taxon>
        <taxon>Batrachia</taxon>
        <taxon>Caudata</taxon>
        <taxon>Salamandroidea</taxon>
        <taxon>Salamandridae</taxon>
        <taxon>Pleurodelinae</taxon>
        <taxon>Pleurodeles</taxon>
    </lineage>
</organism>
<comment type="caution">
    <text evidence="1">The sequence shown here is derived from an EMBL/GenBank/DDBJ whole genome shotgun (WGS) entry which is preliminary data.</text>
</comment>
<keyword evidence="2" id="KW-1185">Reference proteome</keyword>
<sequence length="78" mass="8963">MQEPFLILLVRLVQHTVQMDVLRQKYCSRQMDGKNVWVALKKLPLALKQDRKSQKAIVMEGESSHINAHEAHTASLQP</sequence>
<protein>
    <submittedName>
        <fullName evidence="1">Uncharacterized protein</fullName>
    </submittedName>
</protein>
<gene>
    <name evidence="1" type="ORF">NDU88_005036</name>
</gene>
<proteinExistence type="predicted"/>
<reference evidence="1" key="1">
    <citation type="journal article" date="2022" name="bioRxiv">
        <title>Sequencing and chromosome-scale assembly of the giantPleurodeles waltlgenome.</title>
        <authorList>
            <person name="Brown T."/>
            <person name="Elewa A."/>
            <person name="Iarovenko S."/>
            <person name="Subramanian E."/>
            <person name="Araus A.J."/>
            <person name="Petzold A."/>
            <person name="Susuki M."/>
            <person name="Suzuki K.-i.T."/>
            <person name="Hayashi T."/>
            <person name="Toyoda A."/>
            <person name="Oliveira C."/>
            <person name="Osipova E."/>
            <person name="Leigh N.D."/>
            <person name="Simon A."/>
            <person name="Yun M.H."/>
        </authorList>
    </citation>
    <scope>NUCLEOTIDE SEQUENCE</scope>
    <source>
        <strain evidence="1">20211129_DDA</strain>
        <tissue evidence="1">Liver</tissue>
    </source>
</reference>
<dbReference type="Proteomes" id="UP001066276">
    <property type="component" value="Chromosome 1_2"/>
</dbReference>
<dbReference type="AlphaFoldDB" id="A0AAV7WAW9"/>